<dbReference type="UniPathway" id="UPA00094"/>
<keyword evidence="4" id="KW-0444">Lipid biosynthesis</keyword>
<dbReference type="OrthoDB" id="9811735at2"/>
<dbReference type="Proteomes" id="UP000256856">
    <property type="component" value="Chromosome"/>
</dbReference>
<feature type="domain" description="Lipoyl-binding" evidence="5">
    <location>
        <begin position="67"/>
        <end position="143"/>
    </location>
</feature>
<sequence>MDIKKINRLIKLVKKSKITELEISNKDESIRINYLNNKYLINNSDYNLYNKKNTEYKKEKKKKELTGYKIRSPMVGTFYITPNPTSKPFITIGQKINIGDTLCIIEAMKIMNHIESDKSGIIKSILIKNGQPVEFNEPLIIIELLDKIIC</sequence>
<dbReference type="AlphaFoldDB" id="A0A346DZF3"/>
<keyword evidence="4" id="KW-0443">Lipid metabolism</keyword>
<dbReference type="CDD" id="cd06850">
    <property type="entry name" value="biotinyl_domain"/>
    <property type="match status" value="1"/>
</dbReference>
<dbReference type="EMBL" id="CP028374">
    <property type="protein sequence ID" value="AXN02108.1"/>
    <property type="molecule type" value="Genomic_DNA"/>
</dbReference>
<evidence type="ECO:0000256" key="2">
    <source>
        <dbReference type="ARBA" id="ARBA00017562"/>
    </source>
</evidence>
<gene>
    <name evidence="6" type="ORF">C9I82_135</name>
</gene>
<dbReference type="PANTHER" id="PTHR45266:SF3">
    <property type="entry name" value="OXALOACETATE DECARBOXYLASE ALPHA CHAIN"/>
    <property type="match status" value="1"/>
</dbReference>
<comment type="function">
    <text evidence="1 4">This protein is a component of the acetyl coenzyme A carboxylase complex; first, biotin carboxylase catalyzes the carboxylation of the carrier protein and then the transcarboxylase transfers the carboxyl group to form malonyl-CoA.</text>
</comment>
<evidence type="ECO:0000256" key="4">
    <source>
        <dbReference type="RuleBase" id="RU364072"/>
    </source>
</evidence>
<dbReference type="PROSITE" id="PS50968">
    <property type="entry name" value="BIOTINYL_LIPOYL"/>
    <property type="match status" value="1"/>
</dbReference>
<evidence type="ECO:0000256" key="1">
    <source>
        <dbReference type="ARBA" id="ARBA00003761"/>
    </source>
</evidence>
<dbReference type="FunFam" id="2.40.50.100:FF:000003">
    <property type="entry name" value="Acetyl-CoA carboxylase biotin carboxyl carrier protein"/>
    <property type="match status" value="1"/>
</dbReference>
<reference evidence="6 7" key="1">
    <citation type="submission" date="2018-03" db="EMBL/GenBank/DDBJ databases">
        <title>A parallel universe: an anciently diverged bacterial symbiosis in a Hawaiian planthopper (Hemiptera: Cixiidae) reveals rearranged nutritional responsibilities.</title>
        <authorList>
            <person name="Bennett G."/>
            <person name="Mao M."/>
        </authorList>
    </citation>
    <scope>NUCLEOTIDE SEQUENCE [LARGE SCALE GENOMIC DNA]</scope>
    <source>
        <strain evidence="6 7">OLIH</strain>
    </source>
</reference>
<accession>A0A346DZF3</accession>
<evidence type="ECO:0000259" key="5">
    <source>
        <dbReference type="PROSITE" id="PS50968"/>
    </source>
</evidence>
<dbReference type="Pfam" id="PF00364">
    <property type="entry name" value="Biotin_lipoyl"/>
    <property type="match status" value="1"/>
</dbReference>
<protein>
    <recommendedName>
        <fullName evidence="2 4">Biotin carboxyl carrier protein of acetyl-CoA carboxylase</fullName>
    </recommendedName>
</protein>
<dbReference type="GO" id="GO:0009317">
    <property type="term" value="C:acetyl-CoA carboxylase complex"/>
    <property type="evidence" value="ECO:0007669"/>
    <property type="project" value="InterPro"/>
</dbReference>
<keyword evidence="7" id="KW-1185">Reference proteome</keyword>
<dbReference type="Gene3D" id="2.40.50.100">
    <property type="match status" value="1"/>
</dbReference>
<dbReference type="GO" id="GO:0003989">
    <property type="term" value="F:acetyl-CoA carboxylase activity"/>
    <property type="evidence" value="ECO:0007669"/>
    <property type="project" value="InterPro"/>
</dbReference>
<keyword evidence="4" id="KW-0275">Fatty acid biosynthesis</keyword>
<dbReference type="KEGG" id="ppet:C9I82_135"/>
<keyword evidence="4" id="KW-0276">Fatty acid metabolism</keyword>
<evidence type="ECO:0000313" key="7">
    <source>
        <dbReference type="Proteomes" id="UP000256856"/>
    </source>
</evidence>
<evidence type="ECO:0000256" key="3">
    <source>
        <dbReference type="ARBA" id="ARBA00023267"/>
    </source>
</evidence>
<proteinExistence type="predicted"/>
<dbReference type="PANTHER" id="PTHR45266">
    <property type="entry name" value="OXALOACETATE DECARBOXYLASE ALPHA CHAIN"/>
    <property type="match status" value="1"/>
</dbReference>
<keyword evidence="3 4" id="KW-0092">Biotin</keyword>
<dbReference type="InterPro" id="IPR001249">
    <property type="entry name" value="AcCoA_biotinCC"/>
</dbReference>
<evidence type="ECO:0000313" key="6">
    <source>
        <dbReference type="EMBL" id="AXN02108.1"/>
    </source>
</evidence>
<name>A0A346DZF3_9ENTR</name>
<organism evidence="6 7">
    <name type="scientific">Candidatus Purcelliella pentastirinorum</name>
    <dbReference type="NCBI Taxonomy" id="472834"/>
    <lineage>
        <taxon>Bacteria</taxon>
        <taxon>Pseudomonadati</taxon>
        <taxon>Pseudomonadota</taxon>
        <taxon>Gammaproteobacteria</taxon>
        <taxon>Enterobacterales</taxon>
        <taxon>Enterobacteriaceae</taxon>
        <taxon>Candidatus Purcelliella</taxon>
    </lineage>
</organism>
<dbReference type="RefSeq" id="WP_115955944.1">
    <property type="nucleotide sequence ID" value="NZ_CP028374.1"/>
</dbReference>
<dbReference type="InterPro" id="IPR050709">
    <property type="entry name" value="Biotin_Carboxyl_Carrier/Decarb"/>
</dbReference>
<dbReference type="InterPro" id="IPR011053">
    <property type="entry name" value="Single_hybrid_motif"/>
</dbReference>
<dbReference type="GO" id="GO:0006633">
    <property type="term" value="P:fatty acid biosynthetic process"/>
    <property type="evidence" value="ECO:0007669"/>
    <property type="project" value="UniProtKB-UniPathway"/>
</dbReference>
<dbReference type="SUPFAM" id="SSF51230">
    <property type="entry name" value="Single hybrid motif"/>
    <property type="match status" value="1"/>
</dbReference>
<dbReference type="NCBIfam" id="TIGR00531">
    <property type="entry name" value="BCCP"/>
    <property type="match status" value="1"/>
</dbReference>
<dbReference type="InterPro" id="IPR000089">
    <property type="entry name" value="Biotin_lipoyl"/>
</dbReference>
<dbReference type="PRINTS" id="PR01071">
    <property type="entry name" value="ACOABIOTINCC"/>
</dbReference>
<comment type="pathway">
    <text evidence="4">Lipid metabolism; fatty acid biosynthesis.</text>
</comment>